<sequence>MPVLGEVGHFFAKLRRTYFSGLLEGSLLRGFHTISYNLTLWSLCK</sequence>
<protein>
    <submittedName>
        <fullName evidence="1">Uncharacterized protein</fullName>
    </submittedName>
</protein>
<dbReference type="EMBL" id="GBXM01039612">
    <property type="protein sequence ID" value="JAH68965.1"/>
    <property type="molecule type" value="Transcribed_RNA"/>
</dbReference>
<proteinExistence type="predicted"/>
<reference evidence="1" key="2">
    <citation type="journal article" date="2015" name="Fish Shellfish Immunol.">
        <title>Early steps in the European eel (Anguilla anguilla)-Vibrio vulnificus interaction in the gills: Role of the RtxA13 toxin.</title>
        <authorList>
            <person name="Callol A."/>
            <person name="Pajuelo D."/>
            <person name="Ebbesson L."/>
            <person name="Teles M."/>
            <person name="MacKenzie S."/>
            <person name="Amaro C."/>
        </authorList>
    </citation>
    <scope>NUCLEOTIDE SEQUENCE</scope>
</reference>
<accession>A0A0E9UUU6</accession>
<reference evidence="1" key="1">
    <citation type="submission" date="2014-11" db="EMBL/GenBank/DDBJ databases">
        <authorList>
            <person name="Amaro Gonzalez C."/>
        </authorList>
    </citation>
    <scope>NUCLEOTIDE SEQUENCE</scope>
</reference>
<organism evidence="1">
    <name type="scientific">Anguilla anguilla</name>
    <name type="common">European freshwater eel</name>
    <name type="synonym">Muraena anguilla</name>
    <dbReference type="NCBI Taxonomy" id="7936"/>
    <lineage>
        <taxon>Eukaryota</taxon>
        <taxon>Metazoa</taxon>
        <taxon>Chordata</taxon>
        <taxon>Craniata</taxon>
        <taxon>Vertebrata</taxon>
        <taxon>Euteleostomi</taxon>
        <taxon>Actinopterygii</taxon>
        <taxon>Neopterygii</taxon>
        <taxon>Teleostei</taxon>
        <taxon>Anguilliformes</taxon>
        <taxon>Anguillidae</taxon>
        <taxon>Anguilla</taxon>
    </lineage>
</organism>
<evidence type="ECO:0000313" key="1">
    <source>
        <dbReference type="EMBL" id="JAH68965.1"/>
    </source>
</evidence>
<name>A0A0E9UUU6_ANGAN</name>
<dbReference type="AlphaFoldDB" id="A0A0E9UUU6"/>